<dbReference type="InterPro" id="IPR050576">
    <property type="entry name" value="Cilia_flagella_integrity"/>
</dbReference>
<feature type="region of interest" description="Disordered" evidence="4">
    <location>
        <begin position="305"/>
        <end position="411"/>
    </location>
</feature>
<evidence type="ECO:0000313" key="5">
    <source>
        <dbReference type="EMBL" id="OAE24193.1"/>
    </source>
</evidence>
<evidence type="ECO:0000256" key="3">
    <source>
        <dbReference type="SAM" id="Coils"/>
    </source>
</evidence>
<feature type="compositionally biased region" description="Basic and acidic residues" evidence="4">
    <location>
        <begin position="568"/>
        <end position="577"/>
    </location>
</feature>
<proteinExistence type="predicted"/>
<feature type="coiled-coil region" evidence="3">
    <location>
        <begin position="859"/>
        <end position="911"/>
    </location>
</feature>
<evidence type="ECO:0000256" key="2">
    <source>
        <dbReference type="ARBA" id="ARBA00022737"/>
    </source>
</evidence>
<gene>
    <name evidence="5" type="ORF">AXG93_2752s2100</name>
</gene>
<evidence type="ECO:0000313" key="6">
    <source>
        <dbReference type="Proteomes" id="UP000077202"/>
    </source>
</evidence>
<dbReference type="AlphaFoldDB" id="A0A176VUU5"/>
<accession>A0A176VUU5</accession>
<dbReference type="InterPro" id="IPR003591">
    <property type="entry name" value="Leu-rich_rpt_typical-subtyp"/>
</dbReference>
<keyword evidence="2" id="KW-0677">Repeat</keyword>
<feature type="compositionally biased region" description="Basic and acidic residues" evidence="4">
    <location>
        <begin position="30"/>
        <end position="42"/>
    </location>
</feature>
<keyword evidence="1" id="KW-0433">Leucine-rich repeat</keyword>
<comment type="caution">
    <text evidence="5">The sequence shown here is derived from an EMBL/GenBank/DDBJ whole genome shotgun (WGS) entry which is preliminary data.</text>
</comment>
<keyword evidence="6" id="KW-1185">Reference proteome</keyword>
<feature type="compositionally biased region" description="Basic and acidic residues" evidence="4">
    <location>
        <begin position="632"/>
        <end position="654"/>
    </location>
</feature>
<feature type="compositionally biased region" description="Polar residues" evidence="4">
    <location>
        <begin position="349"/>
        <end position="366"/>
    </location>
</feature>
<evidence type="ECO:0000256" key="1">
    <source>
        <dbReference type="ARBA" id="ARBA00022614"/>
    </source>
</evidence>
<organism evidence="5 6">
    <name type="scientific">Marchantia polymorpha subsp. ruderalis</name>
    <dbReference type="NCBI Taxonomy" id="1480154"/>
    <lineage>
        <taxon>Eukaryota</taxon>
        <taxon>Viridiplantae</taxon>
        <taxon>Streptophyta</taxon>
        <taxon>Embryophyta</taxon>
        <taxon>Marchantiophyta</taxon>
        <taxon>Marchantiopsida</taxon>
        <taxon>Marchantiidae</taxon>
        <taxon>Marchantiales</taxon>
        <taxon>Marchantiaceae</taxon>
        <taxon>Marchantia</taxon>
    </lineage>
</organism>
<dbReference type="InterPro" id="IPR001611">
    <property type="entry name" value="Leu-rich_rpt"/>
</dbReference>
<dbReference type="Proteomes" id="UP000077202">
    <property type="component" value="Unassembled WGS sequence"/>
</dbReference>
<evidence type="ECO:0008006" key="7">
    <source>
        <dbReference type="Google" id="ProtNLM"/>
    </source>
</evidence>
<dbReference type="InterPro" id="IPR032675">
    <property type="entry name" value="LRR_dom_sf"/>
</dbReference>
<feature type="compositionally biased region" description="Basic and acidic residues" evidence="4">
    <location>
        <begin position="616"/>
        <end position="625"/>
    </location>
</feature>
<feature type="region of interest" description="Disordered" evidence="4">
    <location>
        <begin position="29"/>
        <end position="51"/>
    </location>
</feature>
<reference evidence="5" key="1">
    <citation type="submission" date="2016-03" db="EMBL/GenBank/DDBJ databases">
        <title>Mechanisms controlling the formation of the plant cell surface in tip-growing cells are functionally conserved among land plants.</title>
        <authorList>
            <person name="Honkanen S."/>
            <person name="Jones V.A."/>
            <person name="Morieri G."/>
            <person name="Champion C."/>
            <person name="Hetherington A.J."/>
            <person name="Kelly S."/>
            <person name="Saint-Marcoux D."/>
            <person name="Proust H."/>
            <person name="Prescott H."/>
            <person name="Dolan L."/>
        </authorList>
    </citation>
    <scope>NUCLEOTIDE SEQUENCE [LARGE SCALE GENOMIC DNA]</scope>
    <source>
        <tissue evidence="5">Whole gametophyte</tissue>
    </source>
</reference>
<dbReference type="Gene3D" id="3.80.10.10">
    <property type="entry name" value="Ribonuclease Inhibitor"/>
    <property type="match status" value="2"/>
</dbReference>
<feature type="compositionally biased region" description="Polar residues" evidence="4">
    <location>
        <begin position="306"/>
        <end position="315"/>
    </location>
</feature>
<sequence>MAVGAFVTVLEADKLNSLLRQSLDSTRLMESADKEQESKEYSKSSADTPGIHDNEIKEIHFLGAGLKSLRDVAGLSSFRNLQYLSLHDNNIDRIECLETLDSLRELNLSSNTIKEMEGLSTLSQLQVLNLSCNQIEEIRDLQGLRALKTLVLSHNHVKSLSGLSALNGPRYSLRVLDLRDNRVESLSELTVLAGCLYLKELVFSRGNHTNPVCYAPAYKSSVIAATPHLYKLDGEILSGPVPAKLSRNLSQFGGEFQTYLSATVPSWVLQNSSHGKSLPGYEDGESRYLPPYIQFSESQQEKALFTSRSQVSIRSKQPHVENTREDDSQRRPCHPNPAHIDVSAGEYCTKSQPTRHTSCQQNSTRNLPPESKSAGLQQAQEASPVQSDYMHASNRADQPSSDTLLRHPPNLSEFDVRGLNEDSDQDFFEAEGDLEIGKLSSITRPVLPAAEHSKNGFYRRRWPRANSIIPLARRKNLDVPKVCDGDPLEVLEQRILHLVHKLALAKKDAKWRLQAPRAESPEACDDENFKFHKSKLCDGTTCRSTRTGKEVCSPCPDKGEESNSSDTSDTRDLRAESTSRQVSEGQGSELEKVLRLLNKEVKHLHEAVASFNSGPKSEESPKQSEENAEAMSKSRHDEVDTKDSELVSEKSSREDQLAEARSIFLEEKRDMKKLLDTKEKALHDLENQIKVKNEKVQELLRQAKQNFTNQRGDPALCPEDDILQIIISLKKELSSMEKSLQNTAGAEKSAKVALLNAIADKEKSKHLVISMYKALEEERANLKLCKSELDTCQQYCLKTTKEQETIKSELEKMLEEKEKELTLSKELHKQEIESIRAISMEIGKNQGLSMAEECSAQLRHSMREQLLDKQNELHEAQKENVKVRQDMESLQKEHQKAVAELNNVIQNLLLKEQNNNASILELSAVVQSQKAQIQAVNFDVEKLTAAEKELQRRKDELSCLRQKAFRCDELVEEVENLQQKLTEVSQDANDKSKSERELLSQLMSLKHDNNELASAVKKLELAEDAVKIKNVMLESQNESIRDLKQQLLEAREAFNRVLKTSETLESECFKRLQDEAEKGEDLRRELSRQALVVDNLEEKLRVERLTKVAAERTAKFLQLKVEEKEELLRYVEDEISQVKNLYDNKVREIAVERDQAMEELKNTRKEIEQTKEELLEEAKRRQDLSVEAEKSRELLEARNSLQNQVEALKAKVSEKDFQLSETARRVLELENELDCQSLAMEKQRAVASSKVQTISRL</sequence>
<name>A0A176VUU5_MARPO</name>
<keyword evidence="3" id="KW-0175">Coiled coil</keyword>
<dbReference type="PANTHER" id="PTHR45973:SF35">
    <property type="entry name" value="LEUCINE-RICH REPEAT-CONTAINING PROTEIN 43"/>
    <property type="match status" value="1"/>
</dbReference>
<feature type="coiled-coil region" evidence="3">
    <location>
        <begin position="940"/>
        <end position="1218"/>
    </location>
</feature>
<dbReference type="Pfam" id="PF12799">
    <property type="entry name" value="LRR_4"/>
    <property type="match status" value="2"/>
</dbReference>
<protein>
    <recommendedName>
        <fullName evidence="7">Leucine-rich repeat and coiled-coil domain-containing protein 1</fullName>
    </recommendedName>
</protein>
<dbReference type="InterPro" id="IPR025875">
    <property type="entry name" value="Leu-rich_rpt_4"/>
</dbReference>
<dbReference type="EMBL" id="LVLJ01002675">
    <property type="protein sequence ID" value="OAE24193.1"/>
    <property type="molecule type" value="Genomic_DNA"/>
</dbReference>
<feature type="compositionally biased region" description="Basic and acidic residues" evidence="4">
    <location>
        <begin position="318"/>
        <end position="330"/>
    </location>
</feature>
<evidence type="ECO:0000256" key="4">
    <source>
        <dbReference type="SAM" id="MobiDB-lite"/>
    </source>
</evidence>
<dbReference type="PANTHER" id="PTHR45973">
    <property type="entry name" value="PROTEIN PHOSPHATASE 1 REGULATORY SUBUNIT SDS22-RELATED"/>
    <property type="match status" value="1"/>
</dbReference>
<dbReference type="SUPFAM" id="SSF52075">
    <property type="entry name" value="Outer arm dynein light chain 1"/>
    <property type="match status" value="1"/>
</dbReference>
<dbReference type="PROSITE" id="PS51450">
    <property type="entry name" value="LRR"/>
    <property type="match status" value="5"/>
</dbReference>
<feature type="coiled-coil region" evidence="3">
    <location>
        <begin position="800"/>
        <end position="827"/>
    </location>
</feature>
<feature type="region of interest" description="Disordered" evidence="4">
    <location>
        <begin position="607"/>
        <end position="654"/>
    </location>
</feature>
<feature type="region of interest" description="Disordered" evidence="4">
    <location>
        <begin position="541"/>
        <end position="588"/>
    </location>
</feature>
<feature type="compositionally biased region" description="Polar residues" evidence="4">
    <location>
        <begin position="374"/>
        <end position="386"/>
    </location>
</feature>
<feature type="coiled-coil region" evidence="3">
    <location>
        <begin position="668"/>
        <end position="706"/>
    </location>
</feature>
<dbReference type="SMART" id="SM00369">
    <property type="entry name" value="LRR_TYP"/>
    <property type="match status" value="5"/>
</dbReference>
<dbReference type="SMART" id="SM00365">
    <property type="entry name" value="LRR_SD22"/>
    <property type="match status" value="5"/>
</dbReference>